<proteinExistence type="predicted"/>
<dbReference type="GO" id="GO:0009723">
    <property type="term" value="P:response to ethylene"/>
    <property type="evidence" value="ECO:0007669"/>
    <property type="project" value="TreeGrafter"/>
</dbReference>
<reference evidence="2" key="1">
    <citation type="journal article" date="2020" name="bioRxiv">
        <title>Hybrid origin of Populus tomentosa Carr. identified through genome sequencing and phylogenomic analysis.</title>
        <authorList>
            <person name="An X."/>
            <person name="Gao K."/>
            <person name="Chen Z."/>
            <person name="Li J."/>
            <person name="Yang X."/>
            <person name="Yang X."/>
            <person name="Zhou J."/>
            <person name="Guo T."/>
            <person name="Zhao T."/>
            <person name="Huang S."/>
            <person name="Miao D."/>
            <person name="Khan W.U."/>
            <person name="Rao P."/>
            <person name="Ye M."/>
            <person name="Lei B."/>
            <person name="Liao W."/>
            <person name="Wang J."/>
            <person name="Ji L."/>
            <person name="Li Y."/>
            <person name="Guo B."/>
            <person name="Mustafa N.S."/>
            <person name="Li S."/>
            <person name="Yun Q."/>
            <person name="Keller S.R."/>
            <person name="Mao J."/>
            <person name="Zhang R."/>
            <person name="Strauss S.H."/>
        </authorList>
    </citation>
    <scope>NUCLEOTIDE SEQUENCE</scope>
    <source>
        <strain evidence="2">GM15</strain>
        <tissue evidence="2">Leaf</tissue>
    </source>
</reference>
<organism evidence="2 3">
    <name type="scientific">Populus tomentosa</name>
    <name type="common">Chinese white poplar</name>
    <dbReference type="NCBI Taxonomy" id="118781"/>
    <lineage>
        <taxon>Eukaryota</taxon>
        <taxon>Viridiplantae</taxon>
        <taxon>Streptophyta</taxon>
        <taxon>Embryophyta</taxon>
        <taxon>Tracheophyta</taxon>
        <taxon>Spermatophyta</taxon>
        <taxon>Magnoliopsida</taxon>
        <taxon>eudicotyledons</taxon>
        <taxon>Gunneridae</taxon>
        <taxon>Pentapetalae</taxon>
        <taxon>rosids</taxon>
        <taxon>fabids</taxon>
        <taxon>Malpighiales</taxon>
        <taxon>Salicaceae</taxon>
        <taxon>Saliceae</taxon>
        <taxon>Populus</taxon>
    </lineage>
</organism>
<keyword evidence="1" id="KW-0812">Transmembrane</keyword>
<dbReference type="GO" id="GO:0010104">
    <property type="term" value="P:regulation of ethylene-activated signaling pathway"/>
    <property type="evidence" value="ECO:0007669"/>
    <property type="project" value="TreeGrafter"/>
</dbReference>
<accession>A0A8X7ZRD2</accession>
<gene>
    <name evidence="2" type="ORF">POTOM_026764</name>
</gene>
<keyword evidence="1" id="KW-0472">Membrane</keyword>
<protein>
    <recommendedName>
        <fullName evidence="4">Protein RTE1-HOMOLOG</fullName>
    </recommendedName>
</protein>
<evidence type="ECO:0000256" key="1">
    <source>
        <dbReference type="SAM" id="Phobius"/>
    </source>
</evidence>
<keyword evidence="3" id="KW-1185">Reference proteome</keyword>
<dbReference type="InterPro" id="IPR008496">
    <property type="entry name" value="TMEM222/RTE1"/>
</dbReference>
<keyword evidence="1" id="KW-1133">Transmembrane helix</keyword>
<name>A0A8X7ZRD2_POPTO</name>
<evidence type="ECO:0000313" key="2">
    <source>
        <dbReference type="EMBL" id="KAG6767875.1"/>
    </source>
</evidence>
<sequence>MITSRHVIFHEGSFPFHQDDHLRSIPSSSTGYNSSVQISLPKLSFTSLSESPDVGTDILPVSEHGSPSAPSSHQAMEENVGKGNEMKMMFDDEDYGEGKQQLQKIDPRKARFPHCIVWTPLPVISWLIPFIGHVGICREDGVILDFAGPNFVCVDNFTFGAVARYIQINKDKDCSVSLLPTVFNNGDQYEDEPGTDALTWDDAIRKGTQEFQHHSYSLFTCNCHSFVANNLNRLGFHSGGWNVVNLATLIFLKGRWVSTGAMVRSYLPFVVVCGFGLIFGGMTFLTFLAFFTFLLIGWFLLGTYCFKDLIQL</sequence>
<dbReference type="Proteomes" id="UP000886885">
    <property type="component" value="Chromosome 7A"/>
</dbReference>
<dbReference type="Pfam" id="PF05608">
    <property type="entry name" value="RTE1"/>
    <property type="match status" value="1"/>
</dbReference>
<dbReference type="GO" id="GO:0005794">
    <property type="term" value="C:Golgi apparatus"/>
    <property type="evidence" value="ECO:0007669"/>
    <property type="project" value="TreeGrafter"/>
</dbReference>
<dbReference type="GO" id="GO:0005783">
    <property type="term" value="C:endoplasmic reticulum"/>
    <property type="evidence" value="ECO:0007669"/>
    <property type="project" value="TreeGrafter"/>
</dbReference>
<dbReference type="OrthoDB" id="267284at2759"/>
<evidence type="ECO:0000313" key="3">
    <source>
        <dbReference type="Proteomes" id="UP000886885"/>
    </source>
</evidence>
<evidence type="ECO:0008006" key="4">
    <source>
        <dbReference type="Google" id="ProtNLM"/>
    </source>
</evidence>
<dbReference type="EMBL" id="JAAWWB010000013">
    <property type="protein sequence ID" value="KAG6767875.1"/>
    <property type="molecule type" value="Genomic_DNA"/>
</dbReference>
<dbReference type="AlphaFoldDB" id="A0A8X7ZRD2"/>
<feature type="transmembrane region" description="Helical" evidence="1">
    <location>
        <begin position="285"/>
        <end position="306"/>
    </location>
</feature>
<comment type="caution">
    <text evidence="2">The sequence shown here is derived from an EMBL/GenBank/DDBJ whole genome shotgun (WGS) entry which is preliminary data.</text>
</comment>
<feature type="transmembrane region" description="Helical" evidence="1">
    <location>
        <begin position="261"/>
        <end position="279"/>
    </location>
</feature>
<dbReference type="PANTHER" id="PTHR20921">
    <property type="entry name" value="TRANSMEMBRANE PROTEIN 222"/>
    <property type="match status" value="1"/>
</dbReference>
<dbReference type="PANTHER" id="PTHR20921:SF0">
    <property type="entry name" value="TRANSMEMBRANE PROTEIN 222"/>
    <property type="match status" value="1"/>
</dbReference>